<dbReference type="Gene3D" id="1.20.1440.130">
    <property type="entry name" value="VKOR domain"/>
    <property type="match status" value="1"/>
</dbReference>
<evidence type="ECO:0000256" key="6">
    <source>
        <dbReference type="ARBA" id="ARBA00023002"/>
    </source>
</evidence>
<dbReference type="GO" id="GO:0016491">
    <property type="term" value="F:oxidoreductase activity"/>
    <property type="evidence" value="ECO:0007669"/>
    <property type="project" value="UniProtKB-KW"/>
</dbReference>
<dbReference type="CDD" id="cd10546">
    <property type="entry name" value="VKOR"/>
    <property type="match status" value="1"/>
</dbReference>
<evidence type="ECO:0000256" key="3">
    <source>
        <dbReference type="ARBA" id="ARBA00022692"/>
    </source>
</evidence>
<dbReference type="GO" id="GO:0016020">
    <property type="term" value="C:membrane"/>
    <property type="evidence" value="ECO:0007669"/>
    <property type="project" value="UniProtKB-SubCell"/>
</dbReference>
<dbReference type="InterPro" id="IPR036249">
    <property type="entry name" value="Thioredoxin-like_sf"/>
</dbReference>
<evidence type="ECO:0000259" key="11">
    <source>
        <dbReference type="Pfam" id="PF07884"/>
    </source>
</evidence>
<proteinExistence type="inferred from homology"/>
<organism evidence="13">
    <name type="scientific">hydrothermal vent metagenome</name>
    <dbReference type="NCBI Taxonomy" id="652676"/>
    <lineage>
        <taxon>unclassified sequences</taxon>
        <taxon>metagenomes</taxon>
        <taxon>ecological metagenomes</taxon>
    </lineage>
</organism>
<comment type="similarity">
    <text evidence="2">Belongs to the VKOR family.</text>
</comment>
<evidence type="ECO:0000256" key="5">
    <source>
        <dbReference type="ARBA" id="ARBA00022989"/>
    </source>
</evidence>
<feature type="transmembrane region" description="Helical" evidence="10">
    <location>
        <begin position="110"/>
        <end position="135"/>
    </location>
</feature>
<evidence type="ECO:0008006" key="14">
    <source>
        <dbReference type="Google" id="ProtNLM"/>
    </source>
</evidence>
<keyword evidence="9" id="KW-0676">Redox-active center</keyword>
<evidence type="ECO:0000256" key="8">
    <source>
        <dbReference type="ARBA" id="ARBA00023157"/>
    </source>
</evidence>
<dbReference type="Pfam" id="PF07884">
    <property type="entry name" value="VKOR"/>
    <property type="match status" value="1"/>
</dbReference>
<keyword evidence="7 10" id="KW-0472">Membrane</keyword>
<comment type="subcellular location">
    <subcellularLocation>
        <location evidence="1">Membrane</location>
        <topology evidence="1">Multi-pass membrane protein</topology>
    </subcellularLocation>
</comment>
<keyword evidence="8" id="KW-1015">Disulfide bond</keyword>
<dbReference type="InterPro" id="IPR038354">
    <property type="entry name" value="VKOR_sf"/>
</dbReference>
<feature type="transmembrane region" description="Helical" evidence="10">
    <location>
        <begin position="147"/>
        <end position="165"/>
    </location>
</feature>
<evidence type="ECO:0000256" key="7">
    <source>
        <dbReference type="ARBA" id="ARBA00023136"/>
    </source>
</evidence>
<feature type="transmembrane region" description="Helical" evidence="10">
    <location>
        <begin position="59"/>
        <end position="80"/>
    </location>
</feature>
<keyword evidence="5 10" id="KW-1133">Transmembrane helix</keyword>
<sequence>MSKNNIDPKKYLSYALIAVAGFGALLTIVIELSHIYPWIMELCGIGSSACADVQSTQFARILGVSVSYLGLLAYVTFILFCIYAPKYTLPLAAALLGAEFYFLWVMNQVLDMYCTFCLIQFGTVMVLFTLTMVWHKNEREFALPGKIWSVPVVAVLVFASLTLPVKLRAQDVAQSSGELVTYTGDPNSVMRVELFSDYQCGFCNRLEPEIDKMIKEHPDLLIVFRDFIISSHSLSPLAVSYANAVAFSKGRETFVKTRREMFENQKRLREYLKEHLPEVEFTDDLKARIRAKVDQDLARAKSLDVFQTPTMAIYRGNDLVQVIRGYTKYERFSKFLKQ</sequence>
<feature type="domain" description="Vitamin K epoxide reductase" evidence="11">
    <location>
        <begin position="15"/>
        <end position="131"/>
    </location>
</feature>
<keyword evidence="3 10" id="KW-0812">Transmembrane</keyword>
<dbReference type="InterPro" id="IPR012932">
    <property type="entry name" value="VKOR"/>
</dbReference>
<dbReference type="Pfam" id="PF13462">
    <property type="entry name" value="Thioredoxin_4"/>
    <property type="match status" value="1"/>
</dbReference>
<protein>
    <recommendedName>
        <fullName evidence="14">Vitamin K epoxide reductase domain-containing protein</fullName>
    </recommendedName>
</protein>
<evidence type="ECO:0000256" key="1">
    <source>
        <dbReference type="ARBA" id="ARBA00004141"/>
    </source>
</evidence>
<evidence type="ECO:0000256" key="4">
    <source>
        <dbReference type="ARBA" id="ARBA00022719"/>
    </source>
</evidence>
<gene>
    <name evidence="13" type="ORF">MNBD_NITROSPINAE02-2217</name>
</gene>
<evidence type="ECO:0000256" key="9">
    <source>
        <dbReference type="ARBA" id="ARBA00023284"/>
    </source>
</evidence>
<reference evidence="13" key="1">
    <citation type="submission" date="2018-06" db="EMBL/GenBank/DDBJ databases">
        <authorList>
            <person name="Zhirakovskaya E."/>
        </authorList>
    </citation>
    <scope>NUCLEOTIDE SEQUENCE</scope>
</reference>
<feature type="transmembrane region" description="Helical" evidence="10">
    <location>
        <begin position="87"/>
        <end position="104"/>
    </location>
</feature>
<dbReference type="InterPro" id="IPR012336">
    <property type="entry name" value="Thioredoxin-like_fold"/>
</dbReference>
<evidence type="ECO:0000259" key="12">
    <source>
        <dbReference type="Pfam" id="PF13462"/>
    </source>
</evidence>
<dbReference type="AlphaFoldDB" id="A0A3B1CJ49"/>
<dbReference type="SUPFAM" id="SSF52833">
    <property type="entry name" value="Thioredoxin-like"/>
    <property type="match status" value="1"/>
</dbReference>
<keyword evidence="4" id="KW-0874">Quinone</keyword>
<accession>A0A3B1CJ49</accession>
<evidence type="ECO:0000313" key="13">
    <source>
        <dbReference type="EMBL" id="VAX24028.1"/>
    </source>
</evidence>
<feature type="domain" description="Thioredoxin-like fold" evidence="12">
    <location>
        <begin position="182"/>
        <end position="313"/>
    </location>
</feature>
<dbReference type="EMBL" id="UOGE01000092">
    <property type="protein sequence ID" value="VAX24028.1"/>
    <property type="molecule type" value="Genomic_DNA"/>
</dbReference>
<keyword evidence="6" id="KW-0560">Oxidoreductase</keyword>
<feature type="transmembrane region" description="Helical" evidence="10">
    <location>
        <begin position="12"/>
        <end position="39"/>
    </location>
</feature>
<dbReference type="GO" id="GO:0048038">
    <property type="term" value="F:quinone binding"/>
    <property type="evidence" value="ECO:0007669"/>
    <property type="project" value="UniProtKB-KW"/>
</dbReference>
<evidence type="ECO:0000256" key="10">
    <source>
        <dbReference type="SAM" id="Phobius"/>
    </source>
</evidence>
<evidence type="ECO:0000256" key="2">
    <source>
        <dbReference type="ARBA" id="ARBA00006214"/>
    </source>
</evidence>
<dbReference type="Gene3D" id="3.40.30.10">
    <property type="entry name" value="Glutaredoxin"/>
    <property type="match status" value="1"/>
</dbReference>
<name>A0A3B1CJ49_9ZZZZ</name>